<protein>
    <recommendedName>
        <fullName evidence="14">Protein phosphatase 1 regulatory subunit 15A</fullName>
    </recommendedName>
    <alternativeName>
        <fullName evidence="15">Growth arrest and DNA damage-inducible protein GADD34</fullName>
    </alternativeName>
</protein>
<feature type="compositionally biased region" description="Basic residues" evidence="17">
    <location>
        <begin position="38"/>
        <end position="81"/>
    </location>
</feature>
<keyword evidence="10" id="KW-0810">Translation regulation</keyword>
<dbReference type="Proteomes" id="UP000694393">
    <property type="component" value="Unplaced"/>
</dbReference>
<comment type="similarity">
    <text evidence="3">Belongs to the PPP1R15 family.</text>
</comment>
<evidence type="ECO:0000256" key="9">
    <source>
        <dbReference type="ARBA" id="ARBA00022843"/>
    </source>
</evidence>
<feature type="domain" description="Protein phosphatase 1 regulatory subunit 15A/B C-terminal" evidence="18">
    <location>
        <begin position="378"/>
        <end position="456"/>
    </location>
</feature>
<dbReference type="GO" id="GO:0006915">
    <property type="term" value="P:apoptotic process"/>
    <property type="evidence" value="ECO:0007669"/>
    <property type="project" value="UniProtKB-KW"/>
</dbReference>
<accession>A0A8C8SU21</accession>
<keyword evidence="12" id="KW-0496">Mitochondrion</keyword>
<dbReference type="GO" id="GO:0005741">
    <property type="term" value="C:mitochondrial outer membrane"/>
    <property type="evidence" value="ECO:0007669"/>
    <property type="project" value="UniProtKB-SubCell"/>
</dbReference>
<feature type="compositionally biased region" description="Acidic residues" evidence="17">
    <location>
        <begin position="247"/>
        <end position="261"/>
    </location>
</feature>
<feature type="region of interest" description="Disordered" evidence="17">
    <location>
        <begin position="138"/>
        <end position="167"/>
    </location>
</feature>
<evidence type="ECO:0000256" key="17">
    <source>
        <dbReference type="SAM" id="MobiDB-lite"/>
    </source>
</evidence>
<feature type="region of interest" description="Disordered" evidence="17">
    <location>
        <begin position="36"/>
        <end position="83"/>
    </location>
</feature>
<dbReference type="InterPro" id="IPR051254">
    <property type="entry name" value="PPP1R15"/>
</dbReference>
<dbReference type="PANTHER" id="PTHR16489:SF14">
    <property type="entry name" value="PROTEIN PHOSPHATASE 1 REGULATORY SUBUNIT 15A"/>
    <property type="match status" value="1"/>
</dbReference>
<dbReference type="GO" id="GO:0000164">
    <property type="term" value="C:protein phosphatase type 1 complex"/>
    <property type="evidence" value="ECO:0007669"/>
    <property type="project" value="TreeGrafter"/>
</dbReference>
<organism evidence="19 20">
    <name type="scientific">Pelusios castaneus</name>
    <name type="common">West African mud turtle</name>
    <dbReference type="NCBI Taxonomy" id="367368"/>
    <lineage>
        <taxon>Eukaryota</taxon>
        <taxon>Metazoa</taxon>
        <taxon>Chordata</taxon>
        <taxon>Craniata</taxon>
        <taxon>Vertebrata</taxon>
        <taxon>Euteleostomi</taxon>
        <taxon>Archelosauria</taxon>
        <taxon>Testudinata</taxon>
        <taxon>Testudines</taxon>
        <taxon>Pleurodira</taxon>
        <taxon>Pelomedusidae</taxon>
        <taxon>Pelusios</taxon>
    </lineage>
</organism>
<comment type="subunit">
    <text evidence="16">Interacts with PPP1CA. Interacts with EIF2S1. Interacts with PCNA. Interacts with LYN and KMT2A/MLL1. Interacts with PPP1R1A and SMARCB1. Interacts with SMAD7. Interacts with BAG1. Interacts with NOX4.</text>
</comment>
<evidence type="ECO:0000256" key="6">
    <source>
        <dbReference type="ARBA" id="ARBA00022737"/>
    </source>
</evidence>
<dbReference type="GO" id="GO:0034976">
    <property type="term" value="P:response to endoplasmic reticulum stress"/>
    <property type="evidence" value="ECO:0007669"/>
    <property type="project" value="TreeGrafter"/>
</dbReference>
<keyword evidence="5" id="KW-0053">Apoptosis</keyword>
<reference evidence="19" key="1">
    <citation type="submission" date="2025-08" db="UniProtKB">
        <authorList>
            <consortium name="Ensembl"/>
        </authorList>
    </citation>
    <scope>IDENTIFICATION</scope>
</reference>
<keyword evidence="11" id="KW-0346">Stress response</keyword>
<dbReference type="InterPro" id="IPR019523">
    <property type="entry name" value="Prot_Pase1_reg-su15A/B_C"/>
</dbReference>
<keyword evidence="7" id="KW-1000">Mitochondrion outer membrane</keyword>
<keyword evidence="9" id="KW-0832">Ubl conjugation</keyword>
<feature type="region of interest" description="Disordered" evidence="17">
    <location>
        <begin position="247"/>
        <end position="280"/>
    </location>
</feature>
<proteinExistence type="inferred from homology"/>
<evidence type="ECO:0000256" key="3">
    <source>
        <dbReference type="ARBA" id="ARBA00010161"/>
    </source>
</evidence>
<sequence>MLRVTYLQPGSLLDTVMGTARLLDLLGYWHPLPQAVMRKQRKKMRRQRKSKRRKSKRRQRKSKRRQRMRMRRQRRKGHRPACPRLEDRAVRYQVLPSALWKYWEDLEKGEAFVSGSEQLIDGPSTSEKLAPCLGEAENFREGPQPGAQSSSMFHDQEEGGNFREDRKCHRESTVAQLEMEKYLEEIGDCQKQPLEGLAWAWQDKEPEGVLKPCDEDAASCLPGGADPGCPITKNPLVLSLFYCPSEEKEEDEDWPSDEEGDDRGWVTSEAPINSSTDWNNLEGEPEDVAQHKENEALWGALCNGLDPLNLLRLAMAPTPQQYKEQELRVSFYLPLPASEAETVGDFWSPPKKPWPMKWGTPCRSRCCELGSQRARDPNKAEILDSECNRTAKKVRFCPVVTVHPLVVWSFASRAARRGPWEELARDRSRFHRRIEQLGAILAPCLEAGHRARAWRRIHGTAPELAEEVMPFPLHKGQGTQDMSLPLCYERMEDPGARDGRLG</sequence>
<keyword evidence="4" id="KW-0597">Phosphoprotein</keyword>
<dbReference type="GO" id="GO:0005789">
    <property type="term" value="C:endoplasmic reticulum membrane"/>
    <property type="evidence" value="ECO:0007669"/>
    <property type="project" value="UniProtKB-SubCell"/>
</dbReference>
<keyword evidence="20" id="KW-1185">Reference proteome</keyword>
<feature type="compositionally biased region" description="Polar residues" evidence="17">
    <location>
        <begin position="270"/>
        <end position="279"/>
    </location>
</feature>
<keyword evidence="8" id="KW-0256">Endoplasmic reticulum</keyword>
<evidence type="ECO:0000256" key="5">
    <source>
        <dbReference type="ARBA" id="ARBA00022703"/>
    </source>
</evidence>
<evidence type="ECO:0000256" key="14">
    <source>
        <dbReference type="ARBA" id="ARBA00040008"/>
    </source>
</evidence>
<dbReference type="GO" id="GO:0006417">
    <property type="term" value="P:regulation of translation"/>
    <property type="evidence" value="ECO:0007669"/>
    <property type="project" value="UniProtKB-KW"/>
</dbReference>
<evidence type="ECO:0000256" key="13">
    <source>
        <dbReference type="ARBA" id="ARBA00023136"/>
    </source>
</evidence>
<evidence type="ECO:0000256" key="8">
    <source>
        <dbReference type="ARBA" id="ARBA00022824"/>
    </source>
</evidence>
<evidence type="ECO:0000256" key="15">
    <source>
        <dbReference type="ARBA" id="ARBA00042438"/>
    </source>
</evidence>
<comment type="subcellular location">
    <subcellularLocation>
        <location evidence="1">Endoplasmic reticulum membrane</location>
        <topology evidence="1">Peripheral membrane protein</topology>
        <orientation evidence="1">Cytoplasmic side</orientation>
    </subcellularLocation>
    <subcellularLocation>
        <location evidence="2">Mitochondrion outer membrane</location>
        <topology evidence="2">Peripheral membrane protein</topology>
        <orientation evidence="2">Cytoplasmic side</orientation>
    </subcellularLocation>
</comment>
<evidence type="ECO:0000256" key="12">
    <source>
        <dbReference type="ARBA" id="ARBA00023128"/>
    </source>
</evidence>
<dbReference type="GO" id="GO:0019888">
    <property type="term" value="F:protein phosphatase regulator activity"/>
    <property type="evidence" value="ECO:0007669"/>
    <property type="project" value="TreeGrafter"/>
</dbReference>
<evidence type="ECO:0000256" key="1">
    <source>
        <dbReference type="ARBA" id="ARBA00004397"/>
    </source>
</evidence>
<evidence type="ECO:0000313" key="20">
    <source>
        <dbReference type="Proteomes" id="UP000694393"/>
    </source>
</evidence>
<name>A0A8C8SU21_9SAUR</name>
<dbReference type="AlphaFoldDB" id="A0A8C8SU21"/>
<evidence type="ECO:0000256" key="4">
    <source>
        <dbReference type="ARBA" id="ARBA00022553"/>
    </source>
</evidence>
<evidence type="ECO:0000256" key="7">
    <source>
        <dbReference type="ARBA" id="ARBA00022787"/>
    </source>
</evidence>
<keyword evidence="6" id="KW-0677">Repeat</keyword>
<evidence type="ECO:0000256" key="2">
    <source>
        <dbReference type="ARBA" id="ARBA00004570"/>
    </source>
</evidence>
<reference evidence="19" key="2">
    <citation type="submission" date="2025-09" db="UniProtKB">
        <authorList>
            <consortium name="Ensembl"/>
        </authorList>
    </citation>
    <scope>IDENTIFICATION</scope>
</reference>
<dbReference type="Pfam" id="PF10488">
    <property type="entry name" value="PP1c_bdg"/>
    <property type="match status" value="1"/>
</dbReference>
<keyword evidence="13" id="KW-0472">Membrane</keyword>
<evidence type="ECO:0000256" key="11">
    <source>
        <dbReference type="ARBA" id="ARBA00023016"/>
    </source>
</evidence>
<evidence type="ECO:0000313" key="19">
    <source>
        <dbReference type="Ensembl" id="ENSPCEP00000025048.1"/>
    </source>
</evidence>
<evidence type="ECO:0000256" key="16">
    <source>
        <dbReference type="ARBA" id="ARBA00047011"/>
    </source>
</evidence>
<evidence type="ECO:0000259" key="18">
    <source>
        <dbReference type="Pfam" id="PF10488"/>
    </source>
</evidence>
<evidence type="ECO:0000256" key="10">
    <source>
        <dbReference type="ARBA" id="ARBA00022845"/>
    </source>
</evidence>
<dbReference type="PANTHER" id="PTHR16489">
    <property type="entry name" value="GH11727P"/>
    <property type="match status" value="1"/>
</dbReference>
<feature type="compositionally biased region" description="Basic and acidic residues" evidence="17">
    <location>
        <begin position="154"/>
        <end position="167"/>
    </location>
</feature>
<dbReference type="Ensembl" id="ENSPCET00000025891.1">
    <property type="protein sequence ID" value="ENSPCEP00000025048.1"/>
    <property type="gene ID" value="ENSPCEG00000018908.1"/>
</dbReference>